<protein>
    <submittedName>
        <fullName evidence="4">Unannotated protein</fullName>
    </submittedName>
</protein>
<proteinExistence type="predicted"/>
<evidence type="ECO:0000313" key="3">
    <source>
        <dbReference type="EMBL" id="CAB4860651.1"/>
    </source>
</evidence>
<evidence type="ECO:0000256" key="1">
    <source>
        <dbReference type="SAM" id="Phobius"/>
    </source>
</evidence>
<dbReference type="EMBL" id="CAFBLT010000001">
    <property type="protein sequence ID" value="CAB4860651.1"/>
    <property type="molecule type" value="Genomic_DNA"/>
</dbReference>
<dbReference type="InterPro" id="IPR018392">
    <property type="entry name" value="LysM"/>
</dbReference>
<gene>
    <name evidence="2" type="ORF">UFOPK3164_01512</name>
    <name evidence="3" type="ORF">UFOPK3427_00165</name>
    <name evidence="4" type="ORF">UFOPK4112_01076</name>
</gene>
<dbReference type="EMBL" id="CAFABE010000099">
    <property type="protein sequence ID" value="CAB4833667.1"/>
    <property type="molecule type" value="Genomic_DNA"/>
</dbReference>
<keyword evidence="1" id="KW-0472">Membrane</keyword>
<sequence length="158" mass="16541">MAIAPLPFIGDHEVEDLVWPRPTLTLVKGLERPKPINIAPIRELPVSRGIDVTERRRIRAAKRTKKRRIAAIVAGSAVAVLLALPLSSIGTVTLSGQSTPGGAPSGLADGSIYVVHEGDTLASIAHRINPAQEGALSAQMAKAIGSSTIVPGEQIQLP</sequence>
<feature type="transmembrane region" description="Helical" evidence="1">
    <location>
        <begin position="69"/>
        <end position="90"/>
    </location>
</feature>
<evidence type="ECO:0000313" key="4">
    <source>
        <dbReference type="EMBL" id="CAB5023788.1"/>
    </source>
</evidence>
<name>A0A6J7R4X6_9ZZZZ</name>
<organism evidence="4">
    <name type="scientific">freshwater metagenome</name>
    <dbReference type="NCBI Taxonomy" id="449393"/>
    <lineage>
        <taxon>unclassified sequences</taxon>
        <taxon>metagenomes</taxon>
        <taxon>ecological metagenomes</taxon>
    </lineage>
</organism>
<dbReference type="AlphaFoldDB" id="A0A6J7R4X6"/>
<keyword evidence="1" id="KW-0812">Transmembrane</keyword>
<dbReference type="CDD" id="cd00118">
    <property type="entry name" value="LysM"/>
    <property type="match status" value="1"/>
</dbReference>
<evidence type="ECO:0000313" key="2">
    <source>
        <dbReference type="EMBL" id="CAB4833667.1"/>
    </source>
</evidence>
<reference evidence="4" key="1">
    <citation type="submission" date="2020-05" db="EMBL/GenBank/DDBJ databases">
        <authorList>
            <person name="Chiriac C."/>
            <person name="Salcher M."/>
            <person name="Ghai R."/>
            <person name="Kavagutti S V."/>
        </authorList>
    </citation>
    <scope>NUCLEOTIDE SEQUENCE</scope>
</reference>
<keyword evidence="1" id="KW-1133">Transmembrane helix</keyword>
<accession>A0A6J7R4X6</accession>
<dbReference type="EMBL" id="CAFBPM010000009">
    <property type="protein sequence ID" value="CAB5023788.1"/>
    <property type="molecule type" value="Genomic_DNA"/>
</dbReference>